<comment type="subcellular location">
    <subcellularLocation>
        <location evidence="1">Cytoplasm</location>
    </subcellularLocation>
</comment>
<dbReference type="PANTHER" id="PTHR45418">
    <property type="entry name" value="CANCER/TESTIS ANTIGEN 55"/>
    <property type="match status" value="1"/>
</dbReference>
<comment type="caution">
    <text evidence="5">The sequence shown here is derived from an EMBL/GenBank/DDBJ whole genome shotgun (WGS) entry which is preliminary data.</text>
</comment>
<dbReference type="Pfam" id="PF13087">
    <property type="entry name" value="AAA_12"/>
    <property type="match status" value="1"/>
</dbReference>
<dbReference type="AlphaFoldDB" id="A0A8J5WGM5"/>
<dbReference type="GO" id="GO:0005737">
    <property type="term" value="C:cytoplasm"/>
    <property type="evidence" value="ECO:0007669"/>
    <property type="project" value="UniProtKB-SubCell"/>
</dbReference>
<protein>
    <recommendedName>
        <fullName evidence="4">DNA2/NAM7 helicase-like C-terminal domain-containing protein</fullName>
    </recommendedName>
</protein>
<evidence type="ECO:0000256" key="1">
    <source>
        <dbReference type="ARBA" id="ARBA00004496"/>
    </source>
</evidence>
<sequence>MSDLKVASVEQFQGQVREVIIISTVRSTIKHNEFDKFFNLGFLSNYKRFNAAITRAKSLLVIVGNPHIITKDRHWDRLLRSCADNGSYHGCPLPPPESFSHSEESISSGYGGRQGRQSEPAGWECNQQGAADYNCNQEPSDFGSTDYNGTTRQHILALYY</sequence>
<feature type="domain" description="DNA2/NAM7 helicase-like C-terminal" evidence="4">
    <location>
        <begin position="4"/>
        <end position="66"/>
    </location>
</feature>
<evidence type="ECO:0000256" key="3">
    <source>
        <dbReference type="SAM" id="MobiDB-lite"/>
    </source>
</evidence>
<proteinExistence type="predicted"/>
<reference evidence="5" key="2">
    <citation type="submission" date="2021-02" db="EMBL/GenBank/DDBJ databases">
        <authorList>
            <person name="Kimball J.A."/>
            <person name="Haas M.W."/>
            <person name="Macchietto M."/>
            <person name="Kono T."/>
            <person name="Duquette J."/>
            <person name="Shao M."/>
        </authorList>
    </citation>
    <scope>NUCLEOTIDE SEQUENCE</scope>
    <source>
        <tissue evidence="5">Fresh leaf tissue</tissue>
    </source>
</reference>
<accession>A0A8J5WGM5</accession>
<evidence type="ECO:0000313" key="5">
    <source>
        <dbReference type="EMBL" id="KAG8088022.1"/>
    </source>
</evidence>
<keyword evidence="6" id="KW-1185">Reference proteome</keyword>
<dbReference type="EMBL" id="JAAALK010000082">
    <property type="protein sequence ID" value="KAG8088022.1"/>
    <property type="molecule type" value="Genomic_DNA"/>
</dbReference>
<dbReference type="PANTHER" id="PTHR45418:SF1">
    <property type="entry name" value="CANCER_TESTIS ANTIGEN 55"/>
    <property type="match status" value="1"/>
</dbReference>
<gene>
    <name evidence="5" type="ORF">GUJ93_ZPchr0010g10781</name>
</gene>
<dbReference type="InterPro" id="IPR047187">
    <property type="entry name" value="SF1_C_Upf1"/>
</dbReference>
<feature type="region of interest" description="Disordered" evidence="3">
    <location>
        <begin position="93"/>
        <end position="123"/>
    </location>
</feature>
<reference evidence="5" key="1">
    <citation type="journal article" date="2021" name="bioRxiv">
        <title>Whole Genome Assembly and Annotation of Northern Wild Rice, Zizania palustris L., Supports a Whole Genome Duplication in the Zizania Genus.</title>
        <authorList>
            <person name="Haas M."/>
            <person name="Kono T."/>
            <person name="Macchietto M."/>
            <person name="Millas R."/>
            <person name="McGilp L."/>
            <person name="Shao M."/>
            <person name="Duquette J."/>
            <person name="Hirsch C.N."/>
            <person name="Kimball J."/>
        </authorList>
    </citation>
    <scope>NUCLEOTIDE SEQUENCE</scope>
    <source>
        <tissue evidence="5">Fresh leaf tissue</tissue>
    </source>
</reference>
<organism evidence="5 6">
    <name type="scientific">Zizania palustris</name>
    <name type="common">Northern wild rice</name>
    <dbReference type="NCBI Taxonomy" id="103762"/>
    <lineage>
        <taxon>Eukaryota</taxon>
        <taxon>Viridiplantae</taxon>
        <taxon>Streptophyta</taxon>
        <taxon>Embryophyta</taxon>
        <taxon>Tracheophyta</taxon>
        <taxon>Spermatophyta</taxon>
        <taxon>Magnoliopsida</taxon>
        <taxon>Liliopsida</taxon>
        <taxon>Poales</taxon>
        <taxon>Poaceae</taxon>
        <taxon>BOP clade</taxon>
        <taxon>Oryzoideae</taxon>
        <taxon>Oryzeae</taxon>
        <taxon>Zizaniinae</taxon>
        <taxon>Zizania</taxon>
    </lineage>
</organism>
<keyword evidence="2" id="KW-0963">Cytoplasm</keyword>
<dbReference type="OrthoDB" id="6513042at2759"/>
<dbReference type="InterPro" id="IPR041679">
    <property type="entry name" value="DNA2/NAM7-like_C"/>
</dbReference>
<dbReference type="CDD" id="cd18808">
    <property type="entry name" value="SF1_C_Upf1"/>
    <property type="match status" value="1"/>
</dbReference>
<evidence type="ECO:0000313" key="6">
    <source>
        <dbReference type="Proteomes" id="UP000729402"/>
    </source>
</evidence>
<dbReference type="Proteomes" id="UP000729402">
    <property type="component" value="Unassembled WGS sequence"/>
</dbReference>
<evidence type="ECO:0000256" key="2">
    <source>
        <dbReference type="ARBA" id="ARBA00022490"/>
    </source>
</evidence>
<evidence type="ECO:0000259" key="4">
    <source>
        <dbReference type="Pfam" id="PF13087"/>
    </source>
</evidence>
<name>A0A8J5WGM5_ZIZPA</name>